<evidence type="ECO:0000256" key="5">
    <source>
        <dbReference type="HAMAP-Rule" id="MF_02120"/>
    </source>
</evidence>
<accession>A0A443LH03</accession>
<comment type="similarity">
    <text evidence="5">Belongs to the Orn/Lys/Arg decarboxylase class-II family. LysA subfamily.</text>
</comment>
<dbReference type="GO" id="GO:0008836">
    <property type="term" value="F:diaminopimelate decarboxylase activity"/>
    <property type="evidence" value="ECO:0007669"/>
    <property type="project" value="UniProtKB-UniRule"/>
</dbReference>
<feature type="binding site" evidence="5">
    <location>
        <position position="289"/>
    </location>
    <ligand>
        <name>substrate</name>
    </ligand>
</feature>
<feature type="binding site" evidence="5">
    <location>
        <position position="386"/>
    </location>
    <ligand>
        <name>substrate</name>
    </ligand>
</feature>
<keyword evidence="2 5" id="KW-0210">Decarboxylase</keyword>
<keyword evidence="3 5" id="KW-0663">Pyridoxal phosphate</keyword>
<evidence type="ECO:0000313" key="11">
    <source>
        <dbReference type="EMBL" id="RWR48355.1"/>
    </source>
</evidence>
<feature type="binding site" evidence="5">
    <location>
        <position position="358"/>
    </location>
    <ligand>
        <name>substrate</name>
    </ligand>
</feature>
<dbReference type="PANTHER" id="PTHR43727">
    <property type="entry name" value="DIAMINOPIMELATE DECARBOXYLASE"/>
    <property type="match status" value="1"/>
</dbReference>
<comment type="cofactor">
    <cofactor evidence="1 5 7 8">
        <name>pyridoxal 5'-phosphate</name>
        <dbReference type="ChEBI" id="CHEBI:597326"/>
    </cofactor>
</comment>
<keyword evidence="12" id="KW-1185">Reference proteome</keyword>
<dbReference type="InterPro" id="IPR029066">
    <property type="entry name" value="PLP-binding_barrel"/>
</dbReference>
<dbReference type="Proteomes" id="UP000286594">
    <property type="component" value="Unassembled WGS sequence"/>
</dbReference>
<name>A0A443LH03_9RHOB</name>
<keyword evidence="4 5" id="KW-0456">Lyase</keyword>
<reference evidence="11 12" key="1">
    <citation type="submission" date="2019-01" db="EMBL/GenBank/DDBJ databases">
        <title>Sinorhodobacter populi sp. nov. isolated from the symptomatic bark tissue of Populus euramericana canker.</title>
        <authorList>
            <person name="Xu G."/>
        </authorList>
    </citation>
    <scope>NUCLEOTIDE SEQUENCE [LARGE SCALE GENOMIC DNA]</scope>
    <source>
        <strain evidence="11 12">CCTCC AB2012026</strain>
    </source>
</reference>
<protein>
    <recommendedName>
        <fullName evidence="5 6">Diaminopimelate decarboxylase</fullName>
        <shortName evidence="5">DAP decarboxylase</shortName>
        <shortName evidence="5">DAPDC</shortName>
        <ecNumber evidence="5 6">4.1.1.20</ecNumber>
    </recommendedName>
</protein>
<dbReference type="PROSITE" id="PS00879">
    <property type="entry name" value="ODR_DC_2_2"/>
    <property type="match status" value="1"/>
</dbReference>
<dbReference type="InterPro" id="IPR009006">
    <property type="entry name" value="Ala_racemase/Decarboxylase_C"/>
</dbReference>
<evidence type="ECO:0000256" key="6">
    <source>
        <dbReference type="NCBIfam" id="TIGR01048"/>
    </source>
</evidence>
<dbReference type="FunFam" id="3.20.20.10:FF:000003">
    <property type="entry name" value="Diaminopimelate decarboxylase"/>
    <property type="match status" value="1"/>
</dbReference>
<evidence type="ECO:0000256" key="8">
    <source>
        <dbReference type="RuleBase" id="RU003738"/>
    </source>
</evidence>
<proteinExistence type="inferred from homology"/>
<dbReference type="Pfam" id="PF02784">
    <property type="entry name" value="Orn_Arg_deC_N"/>
    <property type="match status" value="1"/>
</dbReference>
<feature type="active site" description="Proton donor" evidence="7">
    <location>
        <position position="357"/>
    </location>
</feature>
<dbReference type="SUPFAM" id="SSF51419">
    <property type="entry name" value="PLP-binding barrel"/>
    <property type="match status" value="1"/>
</dbReference>
<dbReference type="Gene3D" id="2.40.37.10">
    <property type="entry name" value="Lyase, Ornithine Decarboxylase, Chain A, domain 1"/>
    <property type="match status" value="1"/>
</dbReference>
<dbReference type="InterPro" id="IPR002986">
    <property type="entry name" value="DAP_deCOOHase_LysA"/>
</dbReference>
<dbReference type="Gene3D" id="3.20.20.10">
    <property type="entry name" value="Alanine racemase"/>
    <property type="match status" value="1"/>
</dbReference>
<evidence type="ECO:0000259" key="10">
    <source>
        <dbReference type="Pfam" id="PF02784"/>
    </source>
</evidence>
<comment type="catalytic activity">
    <reaction evidence="5 8">
        <text>meso-2,6-diaminopimelate + H(+) = L-lysine + CO2</text>
        <dbReference type="Rhea" id="RHEA:15101"/>
        <dbReference type="ChEBI" id="CHEBI:15378"/>
        <dbReference type="ChEBI" id="CHEBI:16526"/>
        <dbReference type="ChEBI" id="CHEBI:32551"/>
        <dbReference type="ChEBI" id="CHEBI:57791"/>
        <dbReference type="EC" id="4.1.1.20"/>
    </reaction>
</comment>
<evidence type="ECO:0000256" key="4">
    <source>
        <dbReference type="ARBA" id="ARBA00023239"/>
    </source>
</evidence>
<comment type="function">
    <text evidence="5">Specifically catalyzes the decarboxylation of meso-diaminopimelate (meso-DAP) to L-lysine.</text>
</comment>
<comment type="caution">
    <text evidence="11">The sequence shown here is derived from an EMBL/GenBank/DDBJ whole genome shotgun (WGS) entry which is preliminary data.</text>
</comment>
<sequence>MPRSKSPLALRPDSPWFSRHEGILSIDDVPLDRIAAAVGTPFYAYSVTALRHHYCALTEAVAPHRVEVCFAVKANSNINVLAEFAALGAGMDIVSGGEMARARAAGTPAGRIIFSGVGKSDAEIRSALRAGLGQINVESPAELDAVATAARALGLRAPVALRVNPDVDALTHAKITTARKDSKFGIAINEIPALYAAAAARPELHVVGLAVHIGSQILDLTPFRLAWSAMAALVRDLRAAGQQVDRLDLGGGLGIAGAGGPGPDLADYARIIGQTVGDMDLALTIEPGRWLCAQAGVLVAGVHYLKRGDGADFAILDAAMNDLMRPALYDAHHPVTTVHEPRPAPAMPLVRLVGPVCESSDDFGTYPDLGALRAGDLLAFRDAGAYGAAMSSTYNSRDLIPEVLVEGDRFRIIRRRVQIRTALRLETPGAWQGPGAVGQRTGEAVRQASHAQEKSQDAGQTATRTERGIE</sequence>
<dbReference type="HAMAP" id="MF_02120">
    <property type="entry name" value="LysA"/>
    <property type="match status" value="1"/>
</dbReference>
<gene>
    <name evidence="5 11" type="primary">lysA</name>
    <name evidence="11" type="ORF">EOW65_10165</name>
</gene>
<evidence type="ECO:0000313" key="12">
    <source>
        <dbReference type="Proteomes" id="UP000286594"/>
    </source>
</evidence>
<dbReference type="InterPro" id="IPR022657">
    <property type="entry name" value="De-COase2_CS"/>
</dbReference>
<dbReference type="GO" id="GO:0009089">
    <property type="term" value="P:lysine biosynthetic process via diaminopimelate"/>
    <property type="evidence" value="ECO:0007669"/>
    <property type="project" value="UniProtKB-UniRule"/>
</dbReference>
<feature type="modified residue" description="N6-(pyridoxal phosphate)lysine" evidence="5 7">
    <location>
        <position position="73"/>
    </location>
</feature>
<feature type="binding site" evidence="5">
    <location>
        <position position="329"/>
    </location>
    <ligand>
        <name>substrate</name>
    </ligand>
</feature>
<dbReference type="GO" id="GO:0030170">
    <property type="term" value="F:pyridoxal phosphate binding"/>
    <property type="evidence" value="ECO:0007669"/>
    <property type="project" value="UniProtKB-UniRule"/>
</dbReference>
<feature type="binding site" evidence="5">
    <location>
        <position position="252"/>
    </location>
    <ligand>
        <name>pyridoxal 5'-phosphate</name>
        <dbReference type="ChEBI" id="CHEBI:597326"/>
    </ligand>
</feature>
<dbReference type="InterPro" id="IPR022644">
    <property type="entry name" value="De-COase2_N"/>
</dbReference>
<evidence type="ECO:0000256" key="1">
    <source>
        <dbReference type="ARBA" id="ARBA00001933"/>
    </source>
</evidence>
<dbReference type="NCBIfam" id="TIGR01048">
    <property type="entry name" value="lysA"/>
    <property type="match status" value="1"/>
</dbReference>
<comment type="pathway">
    <text evidence="5 8">Amino-acid biosynthesis; L-lysine biosynthesis via DAP pathway; L-lysine from DL-2,6-diaminopimelate: step 1/1.</text>
</comment>
<dbReference type="EMBL" id="SAVB01000011">
    <property type="protein sequence ID" value="RWR48355.1"/>
    <property type="molecule type" value="Genomic_DNA"/>
</dbReference>
<dbReference type="PANTHER" id="PTHR43727:SF2">
    <property type="entry name" value="GROUP IV DECARBOXYLASE"/>
    <property type="match status" value="1"/>
</dbReference>
<dbReference type="EC" id="4.1.1.20" evidence="5 6"/>
<evidence type="ECO:0000256" key="7">
    <source>
        <dbReference type="PIRSR" id="PIRSR600183-50"/>
    </source>
</evidence>
<feature type="binding site" evidence="5">
    <location>
        <position position="386"/>
    </location>
    <ligand>
        <name>pyridoxal 5'-phosphate</name>
        <dbReference type="ChEBI" id="CHEBI:597326"/>
    </ligand>
</feature>
<dbReference type="OrthoDB" id="9802241at2"/>
<dbReference type="AlphaFoldDB" id="A0A443LH03"/>
<comment type="subunit">
    <text evidence="5">Homodimer.</text>
</comment>
<feature type="binding site" evidence="5">
    <location>
        <position position="325"/>
    </location>
    <ligand>
        <name>substrate</name>
    </ligand>
</feature>
<dbReference type="InterPro" id="IPR000183">
    <property type="entry name" value="Orn/DAP/Arg_de-COase"/>
</dbReference>
<evidence type="ECO:0000256" key="2">
    <source>
        <dbReference type="ARBA" id="ARBA00022793"/>
    </source>
</evidence>
<keyword evidence="5" id="KW-0028">Amino-acid biosynthesis</keyword>
<dbReference type="SUPFAM" id="SSF50621">
    <property type="entry name" value="Alanine racemase C-terminal domain-like"/>
    <property type="match status" value="1"/>
</dbReference>
<evidence type="ECO:0000256" key="9">
    <source>
        <dbReference type="SAM" id="MobiDB-lite"/>
    </source>
</evidence>
<feature type="binding site" evidence="5">
    <location>
        <begin position="286"/>
        <end position="289"/>
    </location>
    <ligand>
        <name>pyridoxal 5'-phosphate</name>
        <dbReference type="ChEBI" id="CHEBI:597326"/>
    </ligand>
</feature>
<evidence type="ECO:0000256" key="3">
    <source>
        <dbReference type="ARBA" id="ARBA00022898"/>
    </source>
</evidence>
<dbReference type="UniPathway" id="UPA00034">
    <property type="reaction ID" value="UER00027"/>
</dbReference>
<feature type="domain" description="Orn/DAP/Arg decarboxylase 2 N-terminal" evidence="10">
    <location>
        <begin position="54"/>
        <end position="293"/>
    </location>
</feature>
<organism evidence="11 12">
    <name type="scientific">Paenirhodobacter ferrireducens</name>
    <dbReference type="NCBI Taxonomy" id="1215032"/>
    <lineage>
        <taxon>Bacteria</taxon>
        <taxon>Pseudomonadati</taxon>
        <taxon>Pseudomonadota</taxon>
        <taxon>Alphaproteobacteria</taxon>
        <taxon>Rhodobacterales</taxon>
        <taxon>Rhodobacter group</taxon>
        <taxon>Paenirhodobacter</taxon>
    </lineage>
</organism>
<dbReference type="PRINTS" id="PR01179">
    <property type="entry name" value="ODADCRBXLASE"/>
</dbReference>
<dbReference type="CDD" id="cd06828">
    <property type="entry name" value="PLPDE_III_DapDC"/>
    <property type="match status" value="1"/>
</dbReference>
<feature type="region of interest" description="Disordered" evidence="9">
    <location>
        <begin position="429"/>
        <end position="470"/>
    </location>
</feature>
<keyword evidence="5 8" id="KW-0457">Lysine biosynthesis</keyword>
<dbReference type="PRINTS" id="PR01181">
    <property type="entry name" value="DAPDCRBXLASE"/>
</dbReference>
<dbReference type="RefSeq" id="WP_128149237.1">
    <property type="nucleotide sequence ID" value="NZ_SAVB01000011.1"/>
</dbReference>